<name>A0A0K0N6A9_9CAUD</name>
<dbReference type="OrthoDB" id="28793at10239"/>
<reference evidence="1 2" key="1">
    <citation type="journal article" date="2015" name="PLoS ONE">
        <title>Lysis to Kill: Evaluation of the Lytic Abilities, and Genomics of Nine Bacteriophages Infective for Gordonia spp. and Their Potential Use in Activated Sludge Foam Biocontrol.</title>
        <authorList>
            <person name="Dyson Z.A."/>
            <person name="Tucci J."/>
            <person name="Seviour R.J."/>
            <person name="Petrovski S."/>
        </authorList>
    </citation>
    <scope>NUCLEOTIDE SEQUENCE [LARGE SCALE GENOMIC DNA]</scope>
</reference>
<dbReference type="KEGG" id="vg:28802581"/>
<accession>A0A0K0N6A9</accession>
<keyword evidence="2" id="KW-1185">Reference proteome</keyword>
<dbReference type="Proteomes" id="UP000207608">
    <property type="component" value="Segment"/>
</dbReference>
<dbReference type="RefSeq" id="YP_009276116.1">
    <property type="nucleotide sequence ID" value="NC_030935.1"/>
</dbReference>
<sequence>MKRPANWYASMCGAAYWAEREPQLARAAEHAIGYDSDERDYYARVEPQLMFKSILVQVGREWQASKCEAAAWAR</sequence>
<evidence type="ECO:0000313" key="1">
    <source>
        <dbReference type="EMBL" id="AKJ72272.1"/>
    </source>
</evidence>
<dbReference type="EMBL" id="KR053197">
    <property type="protein sequence ID" value="AKJ72272.1"/>
    <property type="molecule type" value="Genomic_DNA"/>
</dbReference>
<organism evidence="1 2">
    <name type="scientific">Gordonia phage GRU3</name>
    <dbReference type="NCBI Taxonomy" id="1647473"/>
    <lineage>
        <taxon>Viruses</taxon>
        <taxon>Duplodnaviria</taxon>
        <taxon>Heunggongvirae</taxon>
        <taxon>Uroviricota</taxon>
        <taxon>Caudoviricetes</taxon>
        <taxon>Grutrevirus</taxon>
        <taxon>Grutrevirus GRU3</taxon>
    </lineage>
</organism>
<proteinExistence type="predicted"/>
<evidence type="ECO:0000313" key="2">
    <source>
        <dbReference type="Proteomes" id="UP000207608"/>
    </source>
</evidence>
<dbReference type="GeneID" id="28802581"/>
<gene>
    <name evidence="1" type="ORF">GRU3_23</name>
</gene>
<protein>
    <submittedName>
        <fullName evidence="1">Uncharacterized protein</fullName>
    </submittedName>
</protein>